<organism evidence="2 3">
    <name type="scientific">Eumeta variegata</name>
    <name type="common">Bagworm moth</name>
    <name type="synonym">Eumeta japonica</name>
    <dbReference type="NCBI Taxonomy" id="151549"/>
    <lineage>
        <taxon>Eukaryota</taxon>
        <taxon>Metazoa</taxon>
        <taxon>Ecdysozoa</taxon>
        <taxon>Arthropoda</taxon>
        <taxon>Hexapoda</taxon>
        <taxon>Insecta</taxon>
        <taxon>Pterygota</taxon>
        <taxon>Neoptera</taxon>
        <taxon>Endopterygota</taxon>
        <taxon>Lepidoptera</taxon>
        <taxon>Glossata</taxon>
        <taxon>Ditrysia</taxon>
        <taxon>Tineoidea</taxon>
        <taxon>Psychidae</taxon>
        <taxon>Oiketicinae</taxon>
        <taxon>Eumeta</taxon>
    </lineage>
</organism>
<keyword evidence="1" id="KW-1133">Transmembrane helix</keyword>
<keyword evidence="3" id="KW-1185">Reference proteome</keyword>
<dbReference type="AlphaFoldDB" id="A0A4C1TMJ8"/>
<evidence type="ECO:0000313" key="2">
    <source>
        <dbReference type="EMBL" id="GBP15324.1"/>
    </source>
</evidence>
<feature type="transmembrane region" description="Helical" evidence="1">
    <location>
        <begin position="30"/>
        <end position="48"/>
    </location>
</feature>
<dbReference type="OrthoDB" id="6611212at2759"/>
<dbReference type="Proteomes" id="UP000299102">
    <property type="component" value="Unassembled WGS sequence"/>
</dbReference>
<evidence type="ECO:0000313" key="3">
    <source>
        <dbReference type="Proteomes" id="UP000299102"/>
    </source>
</evidence>
<proteinExistence type="predicted"/>
<keyword evidence="1" id="KW-0812">Transmembrane</keyword>
<name>A0A4C1TMJ8_EUMVA</name>
<evidence type="ECO:0000256" key="1">
    <source>
        <dbReference type="SAM" id="Phobius"/>
    </source>
</evidence>
<sequence>MALIPIVFKFGILSAMVTFLVGLGIKTLLLVKVLVVMNLLALLAKFLLSKQFGHVEHFAAPPAPMWSPYITAPEGHHTNKEIHLHIHGGHIQPQPSSYLHGSGVSGQTYGWENVMILTVLMIILHYRVNKMNW</sequence>
<protein>
    <submittedName>
        <fullName evidence="2">Uncharacterized protein</fullName>
    </submittedName>
</protein>
<feature type="transmembrane region" description="Helical" evidence="1">
    <location>
        <begin position="109"/>
        <end position="128"/>
    </location>
</feature>
<keyword evidence="1" id="KW-0472">Membrane</keyword>
<accession>A0A4C1TMJ8</accession>
<dbReference type="EMBL" id="BGZK01005754">
    <property type="protein sequence ID" value="GBP15324.1"/>
    <property type="molecule type" value="Genomic_DNA"/>
</dbReference>
<gene>
    <name evidence="2" type="ORF">EVAR_72161_1</name>
</gene>
<feature type="transmembrane region" description="Helical" evidence="1">
    <location>
        <begin position="6"/>
        <end position="23"/>
    </location>
</feature>
<comment type="caution">
    <text evidence="2">The sequence shown here is derived from an EMBL/GenBank/DDBJ whole genome shotgun (WGS) entry which is preliminary data.</text>
</comment>
<reference evidence="2 3" key="1">
    <citation type="journal article" date="2019" name="Commun. Biol.">
        <title>The bagworm genome reveals a unique fibroin gene that provides high tensile strength.</title>
        <authorList>
            <person name="Kono N."/>
            <person name="Nakamura H."/>
            <person name="Ohtoshi R."/>
            <person name="Tomita M."/>
            <person name="Numata K."/>
            <person name="Arakawa K."/>
        </authorList>
    </citation>
    <scope>NUCLEOTIDE SEQUENCE [LARGE SCALE GENOMIC DNA]</scope>
</reference>